<keyword evidence="1" id="KW-0812">Transmembrane</keyword>
<feature type="transmembrane region" description="Helical" evidence="1">
    <location>
        <begin position="168"/>
        <end position="189"/>
    </location>
</feature>
<gene>
    <name evidence="2" type="ORF">DDZ18_13060</name>
</gene>
<dbReference type="GO" id="GO:0032153">
    <property type="term" value="C:cell division site"/>
    <property type="evidence" value="ECO:0007669"/>
    <property type="project" value="TreeGrafter"/>
</dbReference>
<keyword evidence="1" id="KW-0472">Membrane</keyword>
<reference evidence="3" key="1">
    <citation type="submission" date="2018-05" db="EMBL/GenBank/DDBJ databases">
        <authorList>
            <person name="Liu B.-T."/>
        </authorList>
    </citation>
    <scope>NUCLEOTIDE SEQUENCE [LARGE SCALE GENOMIC DNA]</scope>
    <source>
        <strain evidence="3">WD6-1</strain>
    </source>
</reference>
<protein>
    <recommendedName>
        <fullName evidence="4">Cell division protein FtsX</fullName>
    </recommendedName>
</protein>
<feature type="transmembrane region" description="Helical" evidence="1">
    <location>
        <begin position="21"/>
        <end position="44"/>
    </location>
</feature>
<feature type="transmembrane region" description="Helical" evidence="1">
    <location>
        <begin position="266"/>
        <end position="288"/>
    </location>
</feature>
<evidence type="ECO:0000313" key="2">
    <source>
        <dbReference type="EMBL" id="PWE16347.1"/>
    </source>
</evidence>
<dbReference type="GO" id="GO:0051301">
    <property type="term" value="P:cell division"/>
    <property type="evidence" value="ECO:0007669"/>
    <property type="project" value="InterPro"/>
</dbReference>
<dbReference type="AlphaFoldDB" id="A0A2U2BQQ5"/>
<dbReference type="GO" id="GO:0016020">
    <property type="term" value="C:membrane"/>
    <property type="evidence" value="ECO:0007669"/>
    <property type="project" value="InterPro"/>
</dbReference>
<proteinExistence type="predicted"/>
<keyword evidence="1" id="KW-1133">Transmembrane helix</keyword>
<dbReference type="InterPro" id="IPR004513">
    <property type="entry name" value="FtsX"/>
</dbReference>
<dbReference type="OrthoDB" id="9814843at2"/>
<sequence length="297" mass="30333">MSEAPPKSGPLLPPDADRDRPLFAVASILVFLACLAALGAAGAWGAAAGWTAQLTDEITVQLMPAEGRDADADAAEAAGRIAELPGVVDVEARSRASAEALLRPWLGDGALPDDLPVPRLIAVTVDPAEPPAPGAIEALLEDAPYQVLVDDHGRWANAVARAAGAVRYFAFGLVFVLGIAAAAVVAFAARASLAARWEIADALHLVGAPDPFITGLFQRRFFILGLKAGLAGAIFATLAALGLAIAGGPAGSLFFLPTLELHWSAAAIPPAAAILSGLISALAARAAVRSALRARWT</sequence>
<organism evidence="2 3">
    <name type="scientific">Marinicauda salina</name>
    <dbReference type="NCBI Taxonomy" id="2135793"/>
    <lineage>
        <taxon>Bacteria</taxon>
        <taxon>Pseudomonadati</taxon>
        <taxon>Pseudomonadota</taxon>
        <taxon>Alphaproteobacteria</taxon>
        <taxon>Maricaulales</taxon>
        <taxon>Maricaulaceae</taxon>
        <taxon>Marinicauda</taxon>
    </lineage>
</organism>
<keyword evidence="3" id="KW-1185">Reference proteome</keyword>
<comment type="caution">
    <text evidence="2">The sequence shown here is derived from an EMBL/GenBank/DDBJ whole genome shotgun (WGS) entry which is preliminary data.</text>
</comment>
<accession>A0A2U2BQQ5</accession>
<evidence type="ECO:0008006" key="4">
    <source>
        <dbReference type="Google" id="ProtNLM"/>
    </source>
</evidence>
<dbReference type="Proteomes" id="UP000245168">
    <property type="component" value="Unassembled WGS sequence"/>
</dbReference>
<dbReference type="PANTHER" id="PTHR47755:SF1">
    <property type="entry name" value="CELL DIVISION PROTEIN FTSX"/>
    <property type="match status" value="1"/>
</dbReference>
<dbReference type="PROSITE" id="PS51257">
    <property type="entry name" value="PROKAR_LIPOPROTEIN"/>
    <property type="match status" value="1"/>
</dbReference>
<dbReference type="PANTHER" id="PTHR47755">
    <property type="entry name" value="CELL DIVISION PROTEIN FTSX"/>
    <property type="match status" value="1"/>
</dbReference>
<dbReference type="RefSeq" id="WP_109253849.1">
    <property type="nucleotide sequence ID" value="NZ_QEXV01000007.1"/>
</dbReference>
<name>A0A2U2BQQ5_9PROT</name>
<dbReference type="EMBL" id="QEXV01000007">
    <property type="protein sequence ID" value="PWE16347.1"/>
    <property type="molecule type" value="Genomic_DNA"/>
</dbReference>
<evidence type="ECO:0000256" key="1">
    <source>
        <dbReference type="SAM" id="Phobius"/>
    </source>
</evidence>
<evidence type="ECO:0000313" key="3">
    <source>
        <dbReference type="Proteomes" id="UP000245168"/>
    </source>
</evidence>
<feature type="transmembrane region" description="Helical" evidence="1">
    <location>
        <begin position="221"/>
        <end position="246"/>
    </location>
</feature>